<dbReference type="Gene3D" id="3.40.710.10">
    <property type="entry name" value="DD-peptidase/beta-lactamase superfamily"/>
    <property type="match status" value="1"/>
</dbReference>
<dbReference type="EMBL" id="JAFIMR010000020">
    <property type="protein sequence ID" value="KAI1866447.1"/>
    <property type="molecule type" value="Genomic_DNA"/>
</dbReference>
<dbReference type="PANTHER" id="PTHR43319:SF3">
    <property type="entry name" value="BETA-LACTAMASE-RELATED DOMAIN-CONTAINING PROTEIN"/>
    <property type="match status" value="1"/>
</dbReference>
<dbReference type="Proteomes" id="UP000829685">
    <property type="component" value="Unassembled WGS sequence"/>
</dbReference>
<evidence type="ECO:0000313" key="3">
    <source>
        <dbReference type="Proteomes" id="UP000829685"/>
    </source>
</evidence>
<dbReference type="PANTHER" id="PTHR43319">
    <property type="entry name" value="BETA-LACTAMASE-RELATED"/>
    <property type="match status" value="1"/>
</dbReference>
<dbReference type="Pfam" id="PF00144">
    <property type="entry name" value="Beta-lactamase"/>
    <property type="match status" value="1"/>
</dbReference>
<evidence type="ECO:0000313" key="2">
    <source>
        <dbReference type="EMBL" id="KAI1866447.1"/>
    </source>
</evidence>
<accession>A0A9P9WJD6</accession>
<feature type="domain" description="Beta-lactamase-related" evidence="1">
    <location>
        <begin position="24"/>
        <end position="359"/>
    </location>
</feature>
<dbReference type="InterPro" id="IPR052907">
    <property type="entry name" value="Beta-lactamase/esterase"/>
</dbReference>
<dbReference type="SUPFAM" id="SSF56601">
    <property type="entry name" value="beta-lactamase/transpeptidase-like"/>
    <property type="match status" value="1"/>
</dbReference>
<organism evidence="2 3">
    <name type="scientific">Neoarthrinium moseri</name>
    <dbReference type="NCBI Taxonomy" id="1658444"/>
    <lineage>
        <taxon>Eukaryota</taxon>
        <taxon>Fungi</taxon>
        <taxon>Dikarya</taxon>
        <taxon>Ascomycota</taxon>
        <taxon>Pezizomycotina</taxon>
        <taxon>Sordariomycetes</taxon>
        <taxon>Xylariomycetidae</taxon>
        <taxon>Amphisphaeriales</taxon>
        <taxon>Apiosporaceae</taxon>
        <taxon>Neoarthrinium</taxon>
    </lineage>
</organism>
<sequence>MAFPKTYENDQRIRSALDRAIELGETGVAVAAYRRGELIVDAFAGKANPQSGAAVTKDTIFPIFSVTKGVTALAVHIQAERGHLSVHDPISKHWPEFGCNGKENTTIEQALSHRAGIPQMPADITPELMHDWQWMVEKIAKFTPLFPPGEANAYHVLVWGWILGEVVCRTDPKRRRFDVFVREEICGPLGLNDGFFLGVPDSELHRVAVLSGGNAFPIQDDHGISPSAVFPGSEVHNLSIVQQTVDPGAGAIANAGSVARIFALLAEGGELDGVRLLSRERVAGLNKIREGAHDQDKILPIPVWFGAAGFWLGGEPGASDPLVGDHREIIYSPGAGGSVAWADIRDRISVAICHNNMDTPLILEPERTFAPIVAAVREIIKDLEGN</sequence>
<gene>
    <name evidence="2" type="ORF">JX265_007748</name>
</gene>
<reference evidence="2" key="1">
    <citation type="submission" date="2021-03" db="EMBL/GenBank/DDBJ databases">
        <title>Revisited historic fungal species revealed as producer of novel bioactive compounds through whole genome sequencing and comparative genomics.</title>
        <authorList>
            <person name="Vignolle G.A."/>
            <person name="Hochenegger N."/>
            <person name="Mach R.L."/>
            <person name="Mach-Aigner A.R."/>
            <person name="Javad Rahimi M."/>
            <person name="Salim K.A."/>
            <person name="Chan C.M."/>
            <person name="Lim L.B.L."/>
            <person name="Cai F."/>
            <person name="Druzhinina I.S."/>
            <person name="U'Ren J.M."/>
            <person name="Derntl C."/>
        </authorList>
    </citation>
    <scope>NUCLEOTIDE SEQUENCE</scope>
    <source>
        <strain evidence="2">TUCIM 5799</strain>
    </source>
</reference>
<keyword evidence="3" id="KW-1185">Reference proteome</keyword>
<dbReference type="AlphaFoldDB" id="A0A9P9WJD6"/>
<name>A0A9P9WJD6_9PEZI</name>
<dbReference type="InterPro" id="IPR012338">
    <property type="entry name" value="Beta-lactam/transpept-like"/>
</dbReference>
<proteinExistence type="predicted"/>
<protein>
    <recommendedName>
        <fullName evidence="1">Beta-lactamase-related domain-containing protein</fullName>
    </recommendedName>
</protein>
<dbReference type="InterPro" id="IPR001466">
    <property type="entry name" value="Beta-lactam-related"/>
</dbReference>
<comment type="caution">
    <text evidence="2">The sequence shown here is derived from an EMBL/GenBank/DDBJ whole genome shotgun (WGS) entry which is preliminary data.</text>
</comment>
<evidence type="ECO:0000259" key="1">
    <source>
        <dbReference type="Pfam" id="PF00144"/>
    </source>
</evidence>